<evidence type="ECO:0000256" key="2">
    <source>
        <dbReference type="ARBA" id="ARBA00022857"/>
    </source>
</evidence>
<dbReference type="PANTHER" id="PTHR47706:SF4">
    <property type="entry name" value="NMRA-LIKE DOMAIN-CONTAINING PROTEIN"/>
    <property type="match status" value="1"/>
</dbReference>
<dbReference type="Gene3D" id="3.40.50.720">
    <property type="entry name" value="NAD(P)-binding Rossmann-like Domain"/>
    <property type="match status" value="1"/>
</dbReference>
<dbReference type="GO" id="GO:0016491">
    <property type="term" value="F:oxidoreductase activity"/>
    <property type="evidence" value="ECO:0007669"/>
    <property type="project" value="UniProtKB-KW"/>
</dbReference>
<comment type="caution">
    <text evidence="5">The sequence shown here is derived from an EMBL/GenBank/DDBJ whole genome shotgun (WGS) entry which is preliminary data.</text>
</comment>
<dbReference type="Pfam" id="PF13460">
    <property type="entry name" value="NAD_binding_10"/>
    <property type="match status" value="1"/>
</dbReference>
<evidence type="ECO:0000256" key="1">
    <source>
        <dbReference type="ARBA" id="ARBA00005725"/>
    </source>
</evidence>
<organism evidence="5 6">
    <name type="scientific">Purpureocillium lilacinum</name>
    <name type="common">Paecilomyces lilacinus</name>
    <dbReference type="NCBI Taxonomy" id="33203"/>
    <lineage>
        <taxon>Eukaryota</taxon>
        <taxon>Fungi</taxon>
        <taxon>Dikarya</taxon>
        <taxon>Ascomycota</taxon>
        <taxon>Pezizomycotina</taxon>
        <taxon>Sordariomycetes</taxon>
        <taxon>Hypocreomycetidae</taxon>
        <taxon>Hypocreales</taxon>
        <taxon>Ophiocordycipitaceae</taxon>
        <taxon>Purpureocillium</taxon>
    </lineage>
</organism>
<feature type="domain" description="NAD(P)-binding" evidence="4">
    <location>
        <begin position="7"/>
        <end position="144"/>
    </location>
</feature>
<dbReference type="AlphaFoldDB" id="A0A179G2T5"/>
<accession>A0A179G2T5</accession>
<gene>
    <name evidence="5" type="ORF">VFPBJ_10557</name>
</gene>
<reference evidence="5 6" key="1">
    <citation type="submission" date="2016-01" db="EMBL/GenBank/DDBJ databases">
        <title>Biosynthesis of antibiotic leucinostatins and their inhibition on Phytophthora in bio-control Purpureocillium lilacinum.</title>
        <authorList>
            <person name="Wang G."/>
            <person name="Liu Z."/>
            <person name="Lin R."/>
            <person name="Li E."/>
            <person name="Mao Z."/>
            <person name="Ling J."/>
            <person name="Yin W."/>
            <person name="Xie B."/>
        </authorList>
    </citation>
    <scope>NUCLEOTIDE SEQUENCE [LARGE SCALE GENOMIC DNA]</scope>
    <source>
        <strain evidence="5">PLBJ-1</strain>
    </source>
</reference>
<comment type="similarity">
    <text evidence="1">Belongs to the NmrA-type oxidoreductase family. Isoflavone reductase subfamily.</text>
</comment>
<evidence type="ECO:0000313" key="6">
    <source>
        <dbReference type="Proteomes" id="UP000078240"/>
    </source>
</evidence>
<dbReference type="Proteomes" id="UP000078240">
    <property type="component" value="Unassembled WGS sequence"/>
</dbReference>
<dbReference type="InterPro" id="IPR016040">
    <property type="entry name" value="NAD(P)-bd_dom"/>
</dbReference>
<keyword evidence="3" id="KW-0560">Oxidoreductase</keyword>
<dbReference type="InterPro" id="IPR036291">
    <property type="entry name" value="NAD(P)-bd_dom_sf"/>
</dbReference>
<dbReference type="SUPFAM" id="SSF51735">
    <property type="entry name" value="NAD(P)-binding Rossmann-fold domains"/>
    <property type="match status" value="1"/>
</dbReference>
<keyword evidence="2" id="KW-0521">NADP</keyword>
<evidence type="ECO:0000256" key="3">
    <source>
        <dbReference type="ARBA" id="ARBA00023002"/>
    </source>
</evidence>
<evidence type="ECO:0000259" key="4">
    <source>
        <dbReference type="Pfam" id="PF13460"/>
    </source>
</evidence>
<sequence>MRVAIVAVGELARYFVEELQARGHDVVAVSRSRKPYLDALGVAQHVAADYSAQQLRDALADCEAAVCTLRGGVPQFAAIHASILAACRQSATCKRFIPSAWAGNLEEFPDEPLDWADELVPVFDALRGQTDVSWSAICPGWYADYVVPASQRHLGDIGDMWPQNHGEKTFTLYGKGSQLVNFTSARDTARATIALLEHDRHSWEDFTYVSGAQMSWRQLGDFVKSRDPAYTFKRKSLAQSVRQYVANESPESRAVAIFELWGHSEALHFPWAKVQRHREKFFKGLAFRDLAELADEAQADPTKVV</sequence>
<evidence type="ECO:0000313" key="5">
    <source>
        <dbReference type="EMBL" id="OAQ71778.1"/>
    </source>
</evidence>
<proteinExistence type="inferred from homology"/>
<name>A0A179G2T5_PURLI</name>
<dbReference type="PANTHER" id="PTHR47706">
    <property type="entry name" value="NMRA-LIKE FAMILY PROTEIN"/>
    <property type="match status" value="1"/>
</dbReference>
<protein>
    <submittedName>
        <fullName evidence="5">NADP reductase</fullName>
    </submittedName>
</protein>
<dbReference type="EMBL" id="LSBH01000010">
    <property type="protein sequence ID" value="OAQ71778.1"/>
    <property type="molecule type" value="Genomic_DNA"/>
</dbReference>
<dbReference type="InterPro" id="IPR051609">
    <property type="entry name" value="NmrA/Isoflavone_reductase-like"/>
</dbReference>